<sequence length="1058" mass="121910">MRSAYTILADDPAIEKPLLDDRSYRFIKLDSNDLHVLLISDPSSDRAAASLDVHVGSFADKEYNVSGLAHFCEHLLFMGTGKYPEENEYSSYLSKHSGHSNAYTASEHTNYFFEVSSDYLEGALDRFSQFFIDPLFSKSCKDREIKAVDSENKKNLQNDMWRMYQLDKSTSNPKHPYNGFSTGNFGTLHEEPASRGVNVRDVLLDFYKDHYSSNIMSLVVLGKDSLDDLTYWAITKFSDVPNTNLSRPSYNGQLIYKPDNMGKILKAKPIMDSTKLDLTFLIPDDQEHNWDKRPGSYYSHLIGHESKGSILHYLQKKNWVNELSAGSMKICDGCSVFSAELDLTPSGLENWEEIVVHFFEYLKMLQTQEPPEWLWKELSDMSKIDFRFKQKERTSNTVSKLSSSLFKFKEDFYIPPERLLNCTVLREFDPQEIKKFGNHLKPSNLRISLTSQTFENLPNKEKWYGTEYSYEDISEDLMNALKNVSVNSDLHLPAPNKFIPEDFTVKGEKVEKALPHPWLITDTPKFEIWYKQDDRFRIPKGSISLVVHAPPLGDDIESSVLGLLLGELMDDEFNEMNYFADLVGLKFSLSQFRDSFSIKASGYNDKLPAFLVEVLNKFVNFEPKSDRFESIKYKIAQDLKNAGYDIPYAQIGTHFLQFLNEKTYPDTEKVEVLEKITFKDLQNFTKEKLWSKGIFVQGLIHGNFEYSTAKEVSQDLEDAFNARKQIADSKAQVDEIVRFQSVHLDVGENVRYELPLQDPSNVNSCLEYFVQVGKVEKNNARLRVLTDLLATMLHEPCFNQLRTKEQLGYVVFSGYRSTRSYFGLRVLVQSERPCDYLQYRVERFLESFKKQKLGAALTDEVFTKYKQSLKNMKLTQLKNLGEETSLYWNAINNGFYDFEQKTEDVKILETVTQQELVDFFNDYFDVSQSTKSARLSVCLTSRKTPVFDDKKNFVTAVHNYIYDSESSIATDEIDKIVEEKGADLQAVSNAICGSEEERRKFVSEIEERTKQPTPAGYPKGKLESNTYHFQEAHPRGGAPQPVLPLSKYYYPTKKPIFN</sequence>
<dbReference type="InterPro" id="IPR011765">
    <property type="entry name" value="Pept_M16_N"/>
</dbReference>
<dbReference type="FunFam" id="3.30.830.10:FF:000004">
    <property type="entry name" value="Putative insulin-degrading enzyme"/>
    <property type="match status" value="1"/>
</dbReference>
<evidence type="ECO:0000259" key="8">
    <source>
        <dbReference type="Pfam" id="PF05193"/>
    </source>
</evidence>
<dbReference type="SUPFAM" id="SSF63411">
    <property type="entry name" value="LuxS/MPP-like metallohydrolase"/>
    <property type="match status" value="4"/>
</dbReference>
<proteinExistence type="inferred from homology"/>
<feature type="domain" description="Coenzyme PQQ synthesis protein F-like C-terminal lobe" evidence="10">
    <location>
        <begin position="788"/>
        <end position="888"/>
    </location>
</feature>
<keyword evidence="6" id="KW-0482">Metalloprotease</keyword>
<keyword evidence="3" id="KW-0479">Metal-binding</keyword>
<keyword evidence="2" id="KW-0645">Protease</keyword>
<dbReference type="Pfam" id="PF22456">
    <property type="entry name" value="PqqF-like_C_4"/>
    <property type="match status" value="1"/>
</dbReference>
<evidence type="ECO:0000256" key="1">
    <source>
        <dbReference type="ARBA" id="ARBA00007261"/>
    </source>
</evidence>
<name>A0A2V1ADY7_9ASCO</name>
<dbReference type="GO" id="GO:0005739">
    <property type="term" value="C:mitochondrion"/>
    <property type="evidence" value="ECO:0007669"/>
    <property type="project" value="TreeGrafter"/>
</dbReference>
<gene>
    <name evidence="11" type="ORF">CXQ87_004023</name>
</gene>
<dbReference type="PANTHER" id="PTHR43690">
    <property type="entry name" value="NARDILYSIN"/>
    <property type="match status" value="1"/>
</dbReference>
<dbReference type="GO" id="GO:0004222">
    <property type="term" value="F:metalloendopeptidase activity"/>
    <property type="evidence" value="ECO:0007669"/>
    <property type="project" value="TreeGrafter"/>
</dbReference>
<evidence type="ECO:0000313" key="12">
    <source>
        <dbReference type="Proteomes" id="UP000244406"/>
    </source>
</evidence>
<reference evidence="11 12" key="1">
    <citation type="submission" date="2017-12" db="EMBL/GenBank/DDBJ databases">
        <title>Genome Sequence of the Amphotericin B-resistant Candida duobushaemulonii strain, B09383.</title>
        <authorList>
            <person name="Chow N.A."/>
            <person name="Gade L."/>
            <person name="Batra D."/>
            <person name="Rowe L.A."/>
            <person name="Loparev V.N."/>
            <person name="Litvintseva A.P."/>
        </authorList>
    </citation>
    <scope>NUCLEOTIDE SEQUENCE [LARGE SCALE GENOMIC DNA]</scope>
    <source>
        <strain evidence="11 12">B09383</strain>
    </source>
</reference>
<dbReference type="GO" id="GO:0051603">
    <property type="term" value="P:proteolysis involved in protein catabolic process"/>
    <property type="evidence" value="ECO:0007669"/>
    <property type="project" value="TreeGrafter"/>
</dbReference>
<dbReference type="InterPro" id="IPR050626">
    <property type="entry name" value="Peptidase_M16"/>
</dbReference>
<dbReference type="GO" id="GO:0043171">
    <property type="term" value="P:peptide catabolic process"/>
    <property type="evidence" value="ECO:0007669"/>
    <property type="project" value="TreeGrafter"/>
</dbReference>
<accession>A0A2V1ADY7</accession>
<dbReference type="InterPro" id="IPR032632">
    <property type="entry name" value="Peptidase_M16_M"/>
</dbReference>
<dbReference type="InterPro" id="IPR011249">
    <property type="entry name" value="Metalloenz_LuxS/M16"/>
</dbReference>
<dbReference type="GO" id="GO:0046872">
    <property type="term" value="F:metal ion binding"/>
    <property type="evidence" value="ECO:0007669"/>
    <property type="project" value="UniProtKB-KW"/>
</dbReference>
<evidence type="ECO:0000256" key="2">
    <source>
        <dbReference type="ARBA" id="ARBA00022670"/>
    </source>
</evidence>
<dbReference type="Pfam" id="PF00675">
    <property type="entry name" value="Peptidase_M16"/>
    <property type="match status" value="1"/>
</dbReference>
<evidence type="ECO:0000313" key="11">
    <source>
        <dbReference type="EMBL" id="PVH16158.1"/>
    </source>
</evidence>
<keyword evidence="5" id="KW-0862">Zinc</keyword>
<dbReference type="FunFam" id="3.30.830.10:FF:000005">
    <property type="entry name" value="nardilysin isoform X1"/>
    <property type="match status" value="1"/>
</dbReference>
<evidence type="ECO:0008006" key="13">
    <source>
        <dbReference type="Google" id="ProtNLM"/>
    </source>
</evidence>
<dbReference type="InterPro" id="IPR054734">
    <property type="entry name" value="PqqF-like_C_4"/>
</dbReference>
<dbReference type="AlphaFoldDB" id="A0A2V1ADY7"/>
<comment type="similarity">
    <text evidence="1">Belongs to the peptidase M16 family.</text>
</comment>
<feature type="domain" description="Peptidase M16 N-terminal" evidence="7">
    <location>
        <begin position="36"/>
        <end position="174"/>
    </location>
</feature>
<dbReference type="Proteomes" id="UP000244406">
    <property type="component" value="Unassembled WGS sequence"/>
</dbReference>
<evidence type="ECO:0000259" key="7">
    <source>
        <dbReference type="Pfam" id="PF00675"/>
    </source>
</evidence>
<protein>
    <recommendedName>
        <fullName evidence="13">A-factor-processing enzyme</fullName>
    </recommendedName>
</protein>
<feature type="domain" description="Peptidase M16 middle/third" evidence="9">
    <location>
        <begin position="386"/>
        <end position="671"/>
    </location>
</feature>
<feature type="domain" description="Peptidase M16 C-terminal" evidence="8">
    <location>
        <begin position="200"/>
        <end position="377"/>
    </location>
</feature>
<dbReference type="RefSeq" id="XP_025337098.1">
    <property type="nucleotide sequence ID" value="XM_025482480.1"/>
</dbReference>
<keyword evidence="4" id="KW-0378">Hydrolase</keyword>
<keyword evidence="12" id="KW-1185">Reference proteome</keyword>
<evidence type="ECO:0000256" key="5">
    <source>
        <dbReference type="ARBA" id="ARBA00022833"/>
    </source>
</evidence>
<dbReference type="VEuPathDB" id="FungiDB:CXQ87_004023"/>
<evidence type="ECO:0000256" key="6">
    <source>
        <dbReference type="ARBA" id="ARBA00023049"/>
    </source>
</evidence>
<dbReference type="Pfam" id="PF05193">
    <property type="entry name" value="Peptidase_M16_C"/>
    <property type="match status" value="1"/>
</dbReference>
<dbReference type="Gene3D" id="3.30.830.10">
    <property type="entry name" value="Metalloenzyme, LuxS/M16 peptidase-like"/>
    <property type="match status" value="4"/>
</dbReference>
<dbReference type="GO" id="GO:0005829">
    <property type="term" value="C:cytosol"/>
    <property type="evidence" value="ECO:0007669"/>
    <property type="project" value="TreeGrafter"/>
</dbReference>
<evidence type="ECO:0000256" key="3">
    <source>
        <dbReference type="ARBA" id="ARBA00022723"/>
    </source>
</evidence>
<dbReference type="InterPro" id="IPR007863">
    <property type="entry name" value="Peptidase_M16_C"/>
</dbReference>
<organism evidence="11 12">
    <name type="scientific">Candidozyma duobushaemuli</name>
    <dbReference type="NCBI Taxonomy" id="1231522"/>
    <lineage>
        <taxon>Eukaryota</taxon>
        <taxon>Fungi</taxon>
        <taxon>Dikarya</taxon>
        <taxon>Ascomycota</taxon>
        <taxon>Saccharomycotina</taxon>
        <taxon>Pichiomycetes</taxon>
        <taxon>Metschnikowiaceae</taxon>
        <taxon>Candidozyma</taxon>
    </lineage>
</organism>
<evidence type="ECO:0000259" key="9">
    <source>
        <dbReference type="Pfam" id="PF16187"/>
    </source>
</evidence>
<dbReference type="EMBL" id="PKFP01000004">
    <property type="protein sequence ID" value="PVH16158.1"/>
    <property type="molecule type" value="Genomic_DNA"/>
</dbReference>
<dbReference type="GeneID" id="37004023"/>
<comment type="caution">
    <text evidence="11">The sequence shown here is derived from an EMBL/GenBank/DDBJ whole genome shotgun (WGS) entry which is preliminary data.</text>
</comment>
<evidence type="ECO:0000256" key="4">
    <source>
        <dbReference type="ARBA" id="ARBA00022801"/>
    </source>
</evidence>
<evidence type="ECO:0000259" key="10">
    <source>
        <dbReference type="Pfam" id="PF22456"/>
    </source>
</evidence>
<dbReference type="PANTHER" id="PTHR43690:SF18">
    <property type="entry name" value="INSULIN-DEGRADING ENZYME-RELATED"/>
    <property type="match status" value="1"/>
</dbReference>
<dbReference type="Pfam" id="PF16187">
    <property type="entry name" value="Peptidase_M16_M"/>
    <property type="match status" value="1"/>
</dbReference>